<evidence type="ECO:0000313" key="4">
    <source>
        <dbReference type="Proteomes" id="UP000290637"/>
    </source>
</evidence>
<dbReference type="EMBL" id="CP035913">
    <property type="protein sequence ID" value="QBE66146.1"/>
    <property type="molecule type" value="Genomic_DNA"/>
</dbReference>
<feature type="chain" id="PRO_5020904901" evidence="1">
    <location>
        <begin position="21"/>
        <end position="235"/>
    </location>
</feature>
<dbReference type="InterPro" id="IPR050643">
    <property type="entry name" value="Periplasmic_pilus_chap"/>
</dbReference>
<organism evidence="3 4">
    <name type="scientific">Pseudoduganella lutea</name>
    <dbReference type="NCBI Taxonomy" id="321985"/>
    <lineage>
        <taxon>Bacteria</taxon>
        <taxon>Pseudomonadati</taxon>
        <taxon>Pseudomonadota</taxon>
        <taxon>Betaproteobacteria</taxon>
        <taxon>Burkholderiales</taxon>
        <taxon>Oxalobacteraceae</taxon>
        <taxon>Telluria group</taxon>
        <taxon>Pseudoduganella</taxon>
    </lineage>
</organism>
<keyword evidence="4" id="KW-1185">Reference proteome</keyword>
<dbReference type="InterPro" id="IPR016147">
    <property type="entry name" value="Pili_assmbl_chaperone_N"/>
</dbReference>
<dbReference type="PANTHER" id="PTHR30251">
    <property type="entry name" value="PILUS ASSEMBLY CHAPERONE"/>
    <property type="match status" value="1"/>
</dbReference>
<dbReference type="SUPFAM" id="SSF49354">
    <property type="entry name" value="PapD-like"/>
    <property type="match status" value="1"/>
</dbReference>
<keyword evidence="1" id="KW-0732">Signal</keyword>
<gene>
    <name evidence="3" type="ORF">EWM63_26795</name>
</gene>
<dbReference type="RefSeq" id="WP_130189255.1">
    <property type="nucleotide sequence ID" value="NZ_CP035913.1"/>
</dbReference>
<dbReference type="InterPro" id="IPR008962">
    <property type="entry name" value="PapD-like_sf"/>
</dbReference>
<evidence type="ECO:0000256" key="1">
    <source>
        <dbReference type="SAM" id="SignalP"/>
    </source>
</evidence>
<dbReference type="InterPro" id="IPR013783">
    <property type="entry name" value="Ig-like_fold"/>
</dbReference>
<dbReference type="PANTHER" id="PTHR30251:SF4">
    <property type="entry name" value="SLR1668 PROTEIN"/>
    <property type="match status" value="1"/>
</dbReference>
<name>A0A4P6L3D5_9BURK</name>
<dbReference type="OrthoDB" id="511700at2"/>
<evidence type="ECO:0000313" key="3">
    <source>
        <dbReference type="EMBL" id="QBE66146.1"/>
    </source>
</evidence>
<dbReference type="Gene3D" id="2.60.40.10">
    <property type="entry name" value="Immunoglobulins"/>
    <property type="match status" value="1"/>
</dbReference>
<sequence>MPRPAFVACLLALGCAGAGAANLQISPVSITFRAGQGASGITLQNQGDTPVYGQVRAYAWTQRDGEDVLGETAELVASPPIIEIAPRAAQTIRLILKAGSPTAVERSFRLLIDELPRADGTQSGVDIRLRYSVPVFVPPAGDAAPVLAWRVFRQGGEWMLRVANTGAQHAQLGSTTLRNGAGTEIIVSKGLLGYVLPGQERSWKLPVAQDAQLDGKVAVRSVVNARPETADTAGR</sequence>
<dbReference type="Pfam" id="PF00345">
    <property type="entry name" value="PapD_N"/>
    <property type="match status" value="1"/>
</dbReference>
<dbReference type="GO" id="GO:0071555">
    <property type="term" value="P:cell wall organization"/>
    <property type="evidence" value="ECO:0007669"/>
    <property type="project" value="InterPro"/>
</dbReference>
<dbReference type="GO" id="GO:0030288">
    <property type="term" value="C:outer membrane-bounded periplasmic space"/>
    <property type="evidence" value="ECO:0007669"/>
    <property type="project" value="InterPro"/>
</dbReference>
<evidence type="ECO:0000259" key="2">
    <source>
        <dbReference type="Pfam" id="PF00345"/>
    </source>
</evidence>
<accession>A0A4P6L3D5</accession>
<feature type="domain" description="Pili assembly chaperone N-terminal" evidence="2">
    <location>
        <begin position="23"/>
        <end position="141"/>
    </location>
</feature>
<dbReference type="Proteomes" id="UP000290637">
    <property type="component" value="Chromosome"/>
</dbReference>
<dbReference type="KEGG" id="plue:EWM63_26795"/>
<reference evidence="3 4" key="1">
    <citation type="submission" date="2019-02" db="EMBL/GenBank/DDBJ databases">
        <title>Draft Genome Sequences of Six Type Strains of the Genus Massilia.</title>
        <authorList>
            <person name="Miess H."/>
            <person name="Frediansyhah A."/>
            <person name="Gross H."/>
        </authorList>
    </citation>
    <scope>NUCLEOTIDE SEQUENCE [LARGE SCALE GENOMIC DNA]</scope>
    <source>
        <strain evidence="3 4">DSM 17473</strain>
    </source>
</reference>
<proteinExistence type="predicted"/>
<dbReference type="PROSITE" id="PS51257">
    <property type="entry name" value="PROKAR_LIPOPROTEIN"/>
    <property type="match status" value="1"/>
</dbReference>
<protein>
    <submittedName>
        <fullName evidence="3">Molecular chaperone</fullName>
    </submittedName>
</protein>
<dbReference type="AlphaFoldDB" id="A0A4P6L3D5"/>
<feature type="signal peptide" evidence="1">
    <location>
        <begin position="1"/>
        <end position="20"/>
    </location>
</feature>